<evidence type="ECO:0000256" key="9">
    <source>
        <dbReference type="SAM" id="SignalP"/>
    </source>
</evidence>
<evidence type="ECO:0000256" key="5">
    <source>
        <dbReference type="ARBA" id="ARBA00022989"/>
    </source>
</evidence>
<dbReference type="InterPro" id="IPR032675">
    <property type="entry name" value="LRR_dom_sf"/>
</dbReference>
<dbReference type="InterPro" id="IPR001245">
    <property type="entry name" value="Ser-Thr/Tyr_kinase_cat_dom"/>
</dbReference>
<dbReference type="FunFam" id="3.30.200.20:FF:000433">
    <property type="entry name" value="Predicted protein"/>
    <property type="match status" value="1"/>
</dbReference>
<sequence>MAADHRSHEMLLLLLSFLLIFSSSSPQTKTVAQQLSSHMDRGALFSLRSSLGFRSRDWPRKADPCTQWVGVQCNGAGQVVGLNISGLRRTRIGRMNPRFSADALINLTLLSSFNASNFALPGPIPSWFPRLSSLKFVDLHSSSLNGTIPPSLFRDNLTLLDLSRNNLTGSLPLSISSSVAQLNLSHNLLYGALSSQLGASLVRSLSSSLDLSYNYLQGSLPPALASSPSPNNTSSTPQTFAFNCLRQVPNQRSLSECASFYQARGLTFVGFGPPNTTSPAPSLSSSPPPGRKSKDRRLRIILGAALGGGLGLIVLLLLLCLLLKCCRGRTDGGDARRRDTMDSPSLHNNNAVVAKGGGSAVSPPGQAFSINLSKLGEAFSYEQLVLATKDFGDSNLIKHGHSGDLYPGTLEGGIPVVVKRIDLRVVKREGYMAELDLFGRASHPRLVPLLGHCLEHENEKLLIYKYMPNRDLSHSLYRKAGQAEDGLQSLDWITRLKIAIGAAEALSYLHHECTPPLVHRDVQASSILLDDKFEVRLGSLSEVCTQEGDTHQGVISRLLRISQTSEQGTSGSSSSTCAYDVYCFGKVLLELVTGKLGMSGSNDTSVLLEWALPCINIYEKELVTKIVDPSLIVDDDLLEEVWAMAIVAKSCLNPKPSKRPLMRYILKALENPLKVVREDSGSNNNGNGGASARLRTTSSRGSWNAALFGSWRHSSSEIAVAPREVAKQSGTAGSQGSGGGQGGGDTPSHKRLSKEIFPEPPPSSSAAAQEIEGGGGGHNHQED</sequence>
<keyword evidence="9" id="KW-0732">Signal</keyword>
<dbReference type="SUPFAM" id="SSF56112">
    <property type="entry name" value="Protein kinase-like (PK-like)"/>
    <property type="match status" value="1"/>
</dbReference>
<dbReference type="Gene3D" id="3.80.10.10">
    <property type="entry name" value="Ribonuclease Inhibitor"/>
    <property type="match status" value="1"/>
</dbReference>
<dbReference type="Gene3D" id="1.10.510.10">
    <property type="entry name" value="Transferase(Phosphotransferase) domain 1"/>
    <property type="match status" value="1"/>
</dbReference>
<dbReference type="Pfam" id="PF07714">
    <property type="entry name" value="PK_Tyr_Ser-Thr"/>
    <property type="match status" value="1"/>
</dbReference>
<dbReference type="GO" id="GO:0005524">
    <property type="term" value="F:ATP binding"/>
    <property type="evidence" value="ECO:0007669"/>
    <property type="project" value="InterPro"/>
</dbReference>
<dbReference type="InterPro" id="IPR001611">
    <property type="entry name" value="Leu-rich_rpt"/>
</dbReference>
<proteinExistence type="predicted"/>
<keyword evidence="4" id="KW-0677">Repeat</keyword>
<dbReference type="Gramene" id="ERN17460">
    <property type="protein sequence ID" value="ERN17460"/>
    <property type="gene ID" value="AMTR_s00059p00018370"/>
</dbReference>
<dbReference type="InterPro" id="IPR000719">
    <property type="entry name" value="Prot_kinase_dom"/>
</dbReference>
<evidence type="ECO:0000256" key="4">
    <source>
        <dbReference type="ARBA" id="ARBA00022737"/>
    </source>
</evidence>
<dbReference type="PANTHER" id="PTHR48007:SF81">
    <property type="entry name" value="PROTEIN KINASE DOMAIN-CONTAINING PROTEIN"/>
    <property type="match status" value="1"/>
</dbReference>
<dbReference type="GO" id="GO:0004672">
    <property type="term" value="F:protein kinase activity"/>
    <property type="evidence" value="ECO:0007669"/>
    <property type="project" value="InterPro"/>
</dbReference>
<dbReference type="Pfam" id="PF00560">
    <property type="entry name" value="LRR_1"/>
    <property type="match status" value="2"/>
</dbReference>
<keyword evidence="2" id="KW-0433">Leucine-rich repeat</keyword>
<dbReference type="Proteomes" id="UP000017836">
    <property type="component" value="Unassembled WGS sequence"/>
</dbReference>
<evidence type="ECO:0000256" key="8">
    <source>
        <dbReference type="SAM" id="Phobius"/>
    </source>
</evidence>
<keyword evidence="5 8" id="KW-1133">Transmembrane helix</keyword>
<dbReference type="GO" id="GO:0016020">
    <property type="term" value="C:membrane"/>
    <property type="evidence" value="ECO:0007669"/>
    <property type="project" value="UniProtKB-SubCell"/>
</dbReference>
<dbReference type="InterPro" id="IPR046959">
    <property type="entry name" value="PRK1-6/SRF4-like"/>
</dbReference>
<feature type="region of interest" description="Disordered" evidence="7">
    <location>
        <begin position="724"/>
        <end position="783"/>
    </location>
</feature>
<name>U5D5E7_AMBTC</name>
<feature type="chain" id="PRO_5004658641" description="Protein kinase domain-containing protein" evidence="9">
    <location>
        <begin position="25"/>
        <end position="783"/>
    </location>
</feature>
<gene>
    <name evidence="11" type="ORF">AMTR_s00059p00018370</name>
</gene>
<dbReference type="AlphaFoldDB" id="U5D5E7"/>
<dbReference type="PANTHER" id="PTHR48007">
    <property type="entry name" value="LEUCINE-RICH REPEAT RECEPTOR-LIKE PROTEIN KINASE PXC1"/>
    <property type="match status" value="1"/>
</dbReference>
<evidence type="ECO:0000256" key="2">
    <source>
        <dbReference type="ARBA" id="ARBA00022614"/>
    </source>
</evidence>
<evidence type="ECO:0000259" key="10">
    <source>
        <dbReference type="PROSITE" id="PS50011"/>
    </source>
</evidence>
<dbReference type="FunFam" id="1.10.510.10:FF:000448">
    <property type="entry name" value="Putative LRR receptor-like serine/threonine-protein kinase"/>
    <property type="match status" value="1"/>
</dbReference>
<evidence type="ECO:0000313" key="12">
    <source>
        <dbReference type="Proteomes" id="UP000017836"/>
    </source>
</evidence>
<dbReference type="SUPFAM" id="SSF52058">
    <property type="entry name" value="L domain-like"/>
    <property type="match status" value="1"/>
</dbReference>
<evidence type="ECO:0000256" key="6">
    <source>
        <dbReference type="ARBA" id="ARBA00023136"/>
    </source>
</evidence>
<dbReference type="HOGENOM" id="CLU_000288_22_6_1"/>
<feature type="compositionally biased region" description="Gly residues" evidence="7">
    <location>
        <begin position="733"/>
        <end position="745"/>
    </location>
</feature>
<dbReference type="Pfam" id="PF08263">
    <property type="entry name" value="LRRNT_2"/>
    <property type="match status" value="1"/>
</dbReference>
<evidence type="ECO:0000313" key="11">
    <source>
        <dbReference type="EMBL" id="ERN17460.1"/>
    </source>
</evidence>
<dbReference type="InterPro" id="IPR013210">
    <property type="entry name" value="LRR_N_plant-typ"/>
</dbReference>
<keyword evidence="6 8" id="KW-0472">Membrane</keyword>
<reference evidence="12" key="1">
    <citation type="journal article" date="2013" name="Science">
        <title>The Amborella genome and the evolution of flowering plants.</title>
        <authorList>
            <consortium name="Amborella Genome Project"/>
        </authorList>
    </citation>
    <scope>NUCLEOTIDE SEQUENCE [LARGE SCALE GENOMIC DNA]</scope>
</reference>
<evidence type="ECO:0000256" key="1">
    <source>
        <dbReference type="ARBA" id="ARBA00004370"/>
    </source>
</evidence>
<dbReference type="PROSITE" id="PS50011">
    <property type="entry name" value="PROTEIN_KINASE_DOM"/>
    <property type="match status" value="1"/>
</dbReference>
<keyword evidence="12" id="KW-1185">Reference proteome</keyword>
<keyword evidence="3 8" id="KW-0812">Transmembrane</keyword>
<feature type="region of interest" description="Disordered" evidence="7">
    <location>
        <begin position="677"/>
        <end position="697"/>
    </location>
</feature>
<dbReference type="OrthoDB" id="676979at2759"/>
<evidence type="ECO:0000256" key="7">
    <source>
        <dbReference type="SAM" id="MobiDB-lite"/>
    </source>
</evidence>
<feature type="transmembrane region" description="Helical" evidence="8">
    <location>
        <begin position="300"/>
        <end position="323"/>
    </location>
</feature>
<feature type="domain" description="Protein kinase" evidence="10">
    <location>
        <begin position="391"/>
        <end position="674"/>
    </location>
</feature>
<dbReference type="InterPro" id="IPR011009">
    <property type="entry name" value="Kinase-like_dom_sf"/>
</dbReference>
<comment type="subcellular location">
    <subcellularLocation>
        <location evidence="1">Membrane</location>
    </subcellularLocation>
</comment>
<dbReference type="Gene3D" id="3.30.200.20">
    <property type="entry name" value="Phosphorylase Kinase, domain 1"/>
    <property type="match status" value="1"/>
</dbReference>
<dbReference type="EMBL" id="KI392312">
    <property type="protein sequence ID" value="ERN17460.1"/>
    <property type="molecule type" value="Genomic_DNA"/>
</dbReference>
<dbReference type="eggNOG" id="ENOG502QR5S">
    <property type="taxonomic scope" value="Eukaryota"/>
</dbReference>
<accession>U5D5E7</accession>
<feature type="signal peptide" evidence="9">
    <location>
        <begin position="1"/>
        <end position="24"/>
    </location>
</feature>
<dbReference type="OMA" id="QEGDIHQ"/>
<protein>
    <recommendedName>
        <fullName evidence="10">Protein kinase domain-containing protein</fullName>
    </recommendedName>
</protein>
<evidence type="ECO:0000256" key="3">
    <source>
        <dbReference type="ARBA" id="ARBA00022692"/>
    </source>
</evidence>
<organism evidence="11 12">
    <name type="scientific">Amborella trichopoda</name>
    <dbReference type="NCBI Taxonomy" id="13333"/>
    <lineage>
        <taxon>Eukaryota</taxon>
        <taxon>Viridiplantae</taxon>
        <taxon>Streptophyta</taxon>
        <taxon>Embryophyta</taxon>
        <taxon>Tracheophyta</taxon>
        <taxon>Spermatophyta</taxon>
        <taxon>Magnoliopsida</taxon>
        <taxon>Amborellales</taxon>
        <taxon>Amborellaceae</taxon>
        <taxon>Amborella</taxon>
    </lineage>
</organism>
<feature type="compositionally biased region" description="Gly residues" evidence="7">
    <location>
        <begin position="772"/>
        <end position="783"/>
    </location>
</feature>